<dbReference type="GO" id="GO:0016485">
    <property type="term" value="P:protein processing"/>
    <property type="evidence" value="ECO:0007669"/>
    <property type="project" value="TreeGrafter"/>
</dbReference>
<sequence length="734" mass="81797">MTKTERINLSTSRQRELPQYGTATPFEDIPPKIVSRNILSKTAIVGGSLLVVGCLAAVSRSLPPSTPAQSATVSPRLPADPFASFHEESRSYLDKSVDPCQNFYQYACGGWLKTATIPDDATSIDTSFSIVSAANAEIINDIMTNRPPLIDPLYQSCLIGEDVDPNAIHAISLKLEHLANLKSVDDVLEYAGQLYALTDTKSFFDVSVEADAKNASSNILTIGQGGLTFPAKEYYTDKHKSTKYFSLFVTYAQTLGHIKAFPNHNVSQFAHRILNLEESFANVSESRAEQRDPWAHYNPVLVADLPVKYPHVTKYLQGAGIFNRLVETNASVVVESPTFLHNQKQLLDAIPDLQIVKSYVSFHLIDAQSQVLGDTFRQANHEFHGALRGIVRKQERKDFCFSLTQSLLGDVVGKYYLKRVWDSQTKNAAKTLIQEIESSMDSVLQNEVWLDIATREKALEKLHHVFNLVGGPDDIPELSFNISATDFWSNVMHFKGLKFQSKVESIGSAVDHKGWGMTASTVNAYYEPTENKMVFPAAIMQQPFYSARHLPDVANYARIGMIMGHELTHGFDDEGRNFDSDGNMHVWWSANVSRTYDEKTKCLADQYSSFDVLTLDRTKRIGHVDGRLTLGENIADNGGLKLAYLAYLHSKRNVTPVPTPEQRQADAKAYFLAFAQGWCGKYTDSYAELLLTSDPHSPNKWRVNGPIMNSQAFADAYQCPVGSSMNPSKKCVVW</sequence>
<dbReference type="RefSeq" id="XP_008862702.1">
    <property type="nucleotide sequence ID" value="XM_008864480.1"/>
</dbReference>
<dbReference type="Pfam" id="PF01431">
    <property type="entry name" value="Peptidase_M13"/>
    <property type="match status" value="1"/>
</dbReference>
<evidence type="ECO:0000256" key="6">
    <source>
        <dbReference type="ARBA" id="ARBA00022833"/>
    </source>
</evidence>
<dbReference type="STRING" id="157072.A0A024USM8"/>
<keyword evidence="6" id="KW-0862">Zinc</keyword>
<dbReference type="OrthoDB" id="6475849at2759"/>
<dbReference type="PROSITE" id="PS51885">
    <property type="entry name" value="NEPRILYSIN"/>
    <property type="match status" value="1"/>
</dbReference>
<keyword evidence="4" id="KW-0479">Metal-binding</keyword>
<dbReference type="InterPro" id="IPR008753">
    <property type="entry name" value="Peptidase_M13_N"/>
</dbReference>
<keyword evidence="5" id="KW-0378">Hydrolase</keyword>
<gene>
    <name evidence="10" type="ORF">H310_01390</name>
</gene>
<dbReference type="CDD" id="cd08662">
    <property type="entry name" value="M13"/>
    <property type="match status" value="1"/>
</dbReference>
<comment type="cofactor">
    <cofactor evidence="1">
        <name>Zn(2+)</name>
        <dbReference type="ChEBI" id="CHEBI:29105"/>
    </cofactor>
</comment>
<evidence type="ECO:0000256" key="3">
    <source>
        <dbReference type="ARBA" id="ARBA00022670"/>
    </source>
</evidence>
<dbReference type="PANTHER" id="PTHR11733:SF167">
    <property type="entry name" value="FI17812P1-RELATED"/>
    <property type="match status" value="1"/>
</dbReference>
<keyword evidence="3" id="KW-0645">Protease</keyword>
<dbReference type="GO" id="GO:0005886">
    <property type="term" value="C:plasma membrane"/>
    <property type="evidence" value="ECO:0007669"/>
    <property type="project" value="TreeGrafter"/>
</dbReference>
<dbReference type="GeneID" id="20078440"/>
<reference evidence="10" key="1">
    <citation type="submission" date="2013-12" db="EMBL/GenBank/DDBJ databases">
        <title>The Genome Sequence of Aphanomyces invadans NJM9701.</title>
        <authorList>
            <consortium name="The Broad Institute Genomics Platform"/>
            <person name="Russ C."/>
            <person name="Tyler B."/>
            <person name="van West P."/>
            <person name="Dieguez-Uribeondo J."/>
            <person name="Young S.K."/>
            <person name="Zeng Q."/>
            <person name="Gargeya S."/>
            <person name="Fitzgerald M."/>
            <person name="Abouelleil A."/>
            <person name="Alvarado L."/>
            <person name="Chapman S.B."/>
            <person name="Gainer-Dewar J."/>
            <person name="Goldberg J."/>
            <person name="Griggs A."/>
            <person name="Gujja S."/>
            <person name="Hansen M."/>
            <person name="Howarth C."/>
            <person name="Imamovic A."/>
            <person name="Ireland A."/>
            <person name="Larimer J."/>
            <person name="McCowan C."/>
            <person name="Murphy C."/>
            <person name="Pearson M."/>
            <person name="Poon T.W."/>
            <person name="Priest M."/>
            <person name="Roberts A."/>
            <person name="Saif S."/>
            <person name="Shea T."/>
            <person name="Sykes S."/>
            <person name="Wortman J."/>
            <person name="Nusbaum C."/>
            <person name="Birren B."/>
        </authorList>
    </citation>
    <scope>NUCLEOTIDE SEQUENCE [LARGE SCALE GENOMIC DNA]</scope>
    <source>
        <strain evidence="10">NJM9701</strain>
    </source>
</reference>
<dbReference type="InterPro" id="IPR000718">
    <property type="entry name" value="Peptidase_M13"/>
</dbReference>
<dbReference type="GO" id="GO:0046872">
    <property type="term" value="F:metal ion binding"/>
    <property type="evidence" value="ECO:0007669"/>
    <property type="project" value="UniProtKB-KW"/>
</dbReference>
<protein>
    <recommendedName>
        <fullName evidence="11">Peptidase M13 C-terminal domain-containing protein</fullName>
    </recommendedName>
</protein>
<dbReference type="Gene3D" id="1.10.1380.10">
    <property type="entry name" value="Neutral endopeptidase , domain2"/>
    <property type="match status" value="1"/>
</dbReference>
<evidence type="ECO:0000256" key="5">
    <source>
        <dbReference type="ARBA" id="ARBA00022801"/>
    </source>
</evidence>
<evidence type="ECO:0000256" key="4">
    <source>
        <dbReference type="ARBA" id="ARBA00022723"/>
    </source>
</evidence>
<proteinExistence type="inferred from homology"/>
<dbReference type="eggNOG" id="KOG3624">
    <property type="taxonomic scope" value="Eukaryota"/>
</dbReference>
<dbReference type="SUPFAM" id="SSF55486">
    <property type="entry name" value="Metalloproteases ('zincins'), catalytic domain"/>
    <property type="match status" value="1"/>
</dbReference>
<evidence type="ECO:0008006" key="11">
    <source>
        <dbReference type="Google" id="ProtNLM"/>
    </source>
</evidence>
<evidence type="ECO:0000259" key="8">
    <source>
        <dbReference type="Pfam" id="PF01431"/>
    </source>
</evidence>
<dbReference type="GO" id="GO:0004222">
    <property type="term" value="F:metalloendopeptidase activity"/>
    <property type="evidence" value="ECO:0007669"/>
    <property type="project" value="InterPro"/>
</dbReference>
<dbReference type="Gene3D" id="3.40.390.10">
    <property type="entry name" value="Collagenase (Catalytic Domain)"/>
    <property type="match status" value="1"/>
</dbReference>
<organism evidence="10">
    <name type="scientific">Aphanomyces invadans</name>
    <dbReference type="NCBI Taxonomy" id="157072"/>
    <lineage>
        <taxon>Eukaryota</taxon>
        <taxon>Sar</taxon>
        <taxon>Stramenopiles</taxon>
        <taxon>Oomycota</taxon>
        <taxon>Saprolegniomycetes</taxon>
        <taxon>Saprolegniales</taxon>
        <taxon>Verrucalvaceae</taxon>
        <taxon>Aphanomyces</taxon>
    </lineage>
</organism>
<dbReference type="InterPro" id="IPR024079">
    <property type="entry name" value="MetalloPept_cat_dom_sf"/>
</dbReference>
<dbReference type="VEuPathDB" id="FungiDB:H310_01390"/>
<dbReference type="PRINTS" id="PR00786">
    <property type="entry name" value="NEPRILYSIN"/>
</dbReference>
<evidence type="ECO:0000259" key="9">
    <source>
        <dbReference type="Pfam" id="PF05649"/>
    </source>
</evidence>
<dbReference type="PANTHER" id="PTHR11733">
    <property type="entry name" value="ZINC METALLOPROTEASE FAMILY M13 NEPRILYSIN-RELATED"/>
    <property type="match status" value="1"/>
</dbReference>
<evidence type="ECO:0000313" key="10">
    <source>
        <dbReference type="EMBL" id="ETW08897.1"/>
    </source>
</evidence>
<keyword evidence="7" id="KW-0482">Metalloprotease</keyword>
<dbReference type="AlphaFoldDB" id="A0A024USM8"/>
<feature type="domain" description="Peptidase M13 C-terminal" evidence="8">
    <location>
        <begin position="523"/>
        <end position="732"/>
    </location>
</feature>
<dbReference type="EMBL" id="KI913953">
    <property type="protein sequence ID" value="ETW08897.1"/>
    <property type="molecule type" value="Genomic_DNA"/>
</dbReference>
<name>A0A024USM8_9STRA</name>
<evidence type="ECO:0000256" key="2">
    <source>
        <dbReference type="ARBA" id="ARBA00007357"/>
    </source>
</evidence>
<dbReference type="Pfam" id="PF05649">
    <property type="entry name" value="Peptidase_M13_N"/>
    <property type="match status" value="1"/>
</dbReference>
<evidence type="ECO:0000256" key="7">
    <source>
        <dbReference type="ARBA" id="ARBA00023049"/>
    </source>
</evidence>
<comment type="similarity">
    <text evidence="2">Belongs to the peptidase M13 family.</text>
</comment>
<evidence type="ECO:0000256" key="1">
    <source>
        <dbReference type="ARBA" id="ARBA00001947"/>
    </source>
</evidence>
<dbReference type="InterPro" id="IPR042089">
    <property type="entry name" value="Peptidase_M13_dom_2"/>
</dbReference>
<dbReference type="InterPro" id="IPR018497">
    <property type="entry name" value="Peptidase_M13_C"/>
</dbReference>
<feature type="domain" description="Peptidase M13 N-terminal" evidence="9">
    <location>
        <begin position="99"/>
        <end position="472"/>
    </location>
</feature>
<accession>A0A024USM8</accession>